<evidence type="ECO:0000313" key="5">
    <source>
        <dbReference type="Proteomes" id="UP000316270"/>
    </source>
</evidence>
<dbReference type="OrthoDB" id="203440at2759"/>
<dbReference type="EC" id="3.5.1.89" evidence="2"/>
<dbReference type="EMBL" id="CP042188">
    <property type="protein sequence ID" value="QDS70071.1"/>
    <property type="molecule type" value="Genomic_DNA"/>
</dbReference>
<keyword evidence="5" id="KW-1185">Reference proteome</keyword>
<dbReference type="SUPFAM" id="SSF102588">
    <property type="entry name" value="LmbE-like"/>
    <property type="match status" value="1"/>
</dbReference>
<organism evidence="4 5">
    <name type="scientific">Venturia effusa</name>
    <dbReference type="NCBI Taxonomy" id="50376"/>
    <lineage>
        <taxon>Eukaryota</taxon>
        <taxon>Fungi</taxon>
        <taxon>Dikarya</taxon>
        <taxon>Ascomycota</taxon>
        <taxon>Pezizomycotina</taxon>
        <taxon>Dothideomycetes</taxon>
        <taxon>Pleosporomycetidae</taxon>
        <taxon>Venturiales</taxon>
        <taxon>Venturiaceae</taxon>
        <taxon>Venturia</taxon>
    </lineage>
</organism>
<dbReference type="STRING" id="50376.A0A517L348"/>
<accession>A0A517L348</accession>
<proteinExistence type="inferred from homology"/>
<reference evidence="4 5" key="1">
    <citation type="submission" date="2019-07" db="EMBL/GenBank/DDBJ databases">
        <title>Finished genome of Venturia effusa.</title>
        <authorList>
            <person name="Young C.A."/>
            <person name="Cox M.P."/>
            <person name="Ganley A.R.D."/>
            <person name="David W.J."/>
        </authorList>
    </citation>
    <scope>NUCLEOTIDE SEQUENCE [LARGE SCALE GENOMIC DNA]</scope>
    <source>
        <strain evidence="5">albino</strain>
    </source>
</reference>
<dbReference type="AlphaFoldDB" id="A0A517L348"/>
<feature type="compositionally biased region" description="Polar residues" evidence="3">
    <location>
        <begin position="569"/>
        <end position="591"/>
    </location>
</feature>
<name>A0A517L348_9PEZI</name>
<gene>
    <name evidence="4" type="ORF">FKW77_004491</name>
</gene>
<feature type="region of interest" description="Disordered" evidence="3">
    <location>
        <begin position="568"/>
        <end position="591"/>
    </location>
</feature>
<dbReference type="Proteomes" id="UP000316270">
    <property type="component" value="Chromosome 4"/>
</dbReference>
<feature type="region of interest" description="Disordered" evidence="3">
    <location>
        <begin position="36"/>
        <end position="58"/>
    </location>
</feature>
<comment type="similarity">
    <text evidence="1">Belongs to the PIGL family.</text>
</comment>
<evidence type="ECO:0000256" key="3">
    <source>
        <dbReference type="SAM" id="MobiDB-lite"/>
    </source>
</evidence>
<protein>
    <recommendedName>
        <fullName evidence="2">N-acetylglucosaminylphosphatidylinositol deacetylase</fullName>
        <ecNumber evidence="2">3.5.1.89</ecNumber>
    </recommendedName>
</protein>
<dbReference type="InterPro" id="IPR024078">
    <property type="entry name" value="LmbE-like_dom_sf"/>
</dbReference>
<dbReference type="InterPro" id="IPR003737">
    <property type="entry name" value="GlcNAc_PI_deacetylase-related"/>
</dbReference>
<evidence type="ECO:0000313" key="4">
    <source>
        <dbReference type="EMBL" id="QDS70071.1"/>
    </source>
</evidence>
<sequence>MGLSEALKVRAAQTNCVPVQAITSILAPAASPEIGDSYTNTAFDPHEAQPSPSDPFGNDALADIEGPLAGGPNWAEDLTFMYTQKATLSYDYAYNCGTVDNAVVPSCGPGVRTIVDQVENFAQTLKKAHITANDANIQDKDIDPIMEKVAKRYMEELSILYSYGVKNFLLLNVPPFDRTPQVLESPQSNILRQRKAIASINDHFSTAFQAWQSSHPGIKSMLIDTMSIFNEALDDPMKIGDKNKDSTAGSLLWKAASPTQKKYDQDDDGAIHLPIAGPNFLPCVLAILRTSYASDEETSTPGPKSPLMAASPFNCQGGSLYIVAHADDDILFQNPDLLAELQDRTRCVTSLYLTAGDAGLDLDYVKGREKGSKAAYSFMMGSDTTQLIETPWTTTTGLLADQRVVIETYNENPNVQHVWLRIPDGNYMGIGYLGSNYTSIKKLYTGEIEEIRTLPIIDVPVAQRRRNAMVPSYSSYTLNGLKRTISELVILTKPVVVRTQDWQGEERGDHSDHYTTAKLVQDVVGGKGIEIVGASPGQTVSAKESESRSGCRDNTMLEIPSHERFGVVNTRSDGQFSEPNPRSLASLSHAQSQTPNQELFVVL</sequence>
<evidence type="ECO:0000256" key="2">
    <source>
        <dbReference type="ARBA" id="ARBA00012176"/>
    </source>
</evidence>
<dbReference type="GO" id="GO:0000225">
    <property type="term" value="F:N-acetylglucosaminylphosphatidylinositol deacetylase activity"/>
    <property type="evidence" value="ECO:0007669"/>
    <property type="project" value="UniProtKB-EC"/>
</dbReference>
<evidence type="ECO:0000256" key="1">
    <source>
        <dbReference type="ARBA" id="ARBA00006066"/>
    </source>
</evidence>
<dbReference type="Gene3D" id="3.40.50.1110">
    <property type="entry name" value="SGNH hydrolase"/>
    <property type="match status" value="1"/>
</dbReference>
<dbReference type="Gene3D" id="3.40.50.10320">
    <property type="entry name" value="LmbE-like"/>
    <property type="match status" value="1"/>
</dbReference>
<dbReference type="Pfam" id="PF02585">
    <property type="entry name" value="PIG-L"/>
    <property type="match status" value="1"/>
</dbReference>
<dbReference type="InterPro" id="IPR036514">
    <property type="entry name" value="SGNH_hydro_sf"/>
</dbReference>